<dbReference type="AlphaFoldDB" id="A0AAE0PLX0"/>
<dbReference type="EMBL" id="JAUTDP010000002">
    <property type="protein sequence ID" value="KAK3401970.1"/>
    <property type="molecule type" value="Genomic_DNA"/>
</dbReference>
<sequence>MELMEMKMEVVGSFGRGFASHACLTFAKGIPDSRMMELLDPGSSKSSWTLLFSTFNFFSTLQSEKHAPLRCAPWDEI</sequence>
<organism evidence="1 2">
    <name type="scientific">Sordaria brevicollis</name>
    <dbReference type="NCBI Taxonomy" id="83679"/>
    <lineage>
        <taxon>Eukaryota</taxon>
        <taxon>Fungi</taxon>
        <taxon>Dikarya</taxon>
        <taxon>Ascomycota</taxon>
        <taxon>Pezizomycotina</taxon>
        <taxon>Sordariomycetes</taxon>
        <taxon>Sordariomycetidae</taxon>
        <taxon>Sordariales</taxon>
        <taxon>Sordariaceae</taxon>
        <taxon>Sordaria</taxon>
    </lineage>
</organism>
<keyword evidence="2" id="KW-1185">Reference proteome</keyword>
<accession>A0AAE0PLX0</accession>
<proteinExistence type="predicted"/>
<protein>
    <submittedName>
        <fullName evidence="1">Uncharacterized protein</fullName>
    </submittedName>
</protein>
<name>A0AAE0PLX0_SORBR</name>
<evidence type="ECO:0000313" key="1">
    <source>
        <dbReference type="EMBL" id="KAK3401970.1"/>
    </source>
</evidence>
<reference evidence="1" key="1">
    <citation type="journal article" date="2023" name="Mol. Phylogenet. Evol.">
        <title>Genome-scale phylogeny and comparative genomics of the fungal order Sordariales.</title>
        <authorList>
            <person name="Hensen N."/>
            <person name="Bonometti L."/>
            <person name="Westerberg I."/>
            <person name="Brannstrom I.O."/>
            <person name="Guillou S."/>
            <person name="Cros-Aarteil S."/>
            <person name="Calhoun S."/>
            <person name="Haridas S."/>
            <person name="Kuo A."/>
            <person name="Mondo S."/>
            <person name="Pangilinan J."/>
            <person name="Riley R."/>
            <person name="LaButti K."/>
            <person name="Andreopoulos B."/>
            <person name="Lipzen A."/>
            <person name="Chen C."/>
            <person name="Yan M."/>
            <person name="Daum C."/>
            <person name="Ng V."/>
            <person name="Clum A."/>
            <person name="Steindorff A."/>
            <person name="Ohm R.A."/>
            <person name="Martin F."/>
            <person name="Silar P."/>
            <person name="Natvig D.O."/>
            <person name="Lalanne C."/>
            <person name="Gautier V."/>
            <person name="Ament-Velasquez S.L."/>
            <person name="Kruys A."/>
            <person name="Hutchinson M.I."/>
            <person name="Powell A.J."/>
            <person name="Barry K."/>
            <person name="Miller A.N."/>
            <person name="Grigoriev I.V."/>
            <person name="Debuchy R."/>
            <person name="Gladieux P."/>
            <person name="Hiltunen Thoren M."/>
            <person name="Johannesson H."/>
        </authorList>
    </citation>
    <scope>NUCLEOTIDE SEQUENCE</scope>
    <source>
        <strain evidence="1">FGSC 1904</strain>
    </source>
</reference>
<comment type="caution">
    <text evidence="1">The sequence shown here is derived from an EMBL/GenBank/DDBJ whole genome shotgun (WGS) entry which is preliminary data.</text>
</comment>
<reference evidence="1" key="2">
    <citation type="submission" date="2023-07" db="EMBL/GenBank/DDBJ databases">
        <authorList>
            <consortium name="Lawrence Berkeley National Laboratory"/>
            <person name="Haridas S."/>
            <person name="Hensen N."/>
            <person name="Bonometti L."/>
            <person name="Westerberg I."/>
            <person name="Brannstrom I.O."/>
            <person name="Guillou S."/>
            <person name="Cros-Aarteil S."/>
            <person name="Calhoun S."/>
            <person name="Kuo A."/>
            <person name="Mondo S."/>
            <person name="Pangilinan J."/>
            <person name="Riley R."/>
            <person name="LaButti K."/>
            <person name="Andreopoulos B."/>
            <person name="Lipzen A."/>
            <person name="Chen C."/>
            <person name="Yanf M."/>
            <person name="Daum C."/>
            <person name="Ng V."/>
            <person name="Clum A."/>
            <person name="Steindorff A."/>
            <person name="Ohm R."/>
            <person name="Martin F."/>
            <person name="Silar P."/>
            <person name="Natvig D."/>
            <person name="Lalanne C."/>
            <person name="Gautier V."/>
            <person name="Ament-velasquez S.L."/>
            <person name="Kruys A."/>
            <person name="Hutchinson M.I."/>
            <person name="Powell A.J."/>
            <person name="Barry K."/>
            <person name="Miller A.N."/>
            <person name="Grigoriev I.V."/>
            <person name="Debuchy R."/>
            <person name="Gladieux P."/>
            <person name="Thoren M.H."/>
            <person name="Johannesson H."/>
        </authorList>
    </citation>
    <scope>NUCLEOTIDE SEQUENCE</scope>
    <source>
        <strain evidence="1">FGSC 1904</strain>
    </source>
</reference>
<gene>
    <name evidence="1" type="ORF">B0T20DRAFT_127627</name>
</gene>
<evidence type="ECO:0000313" key="2">
    <source>
        <dbReference type="Proteomes" id="UP001281003"/>
    </source>
</evidence>
<dbReference type="Proteomes" id="UP001281003">
    <property type="component" value="Unassembled WGS sequence"/>
</dbReference>